<dbReference type="PANTHER" id="PTHR23308">
    <property type="entry name" value="NUCLEAR INHIBITOR OF PROTEIN PHOSPHATASE-1"/>
    <property type="match status" value="1"/>
</dbReference>
<dbReference type="SUPFAM" id="SSF49879">
    <property type="entry name" value="SMAD/FHA domain"/>
    <property type="match status" value="1"/>
</dbReference>
<reference evidence="4 5" key="1">
    <citation type="journal article" date="2013" name="Curr. Biol.">
        <title>The Genome of the Foraminiferan Reticulomyxa filosa.</title>
        <authorList>
            <person name="Glockner G."/>
            <person name="Hulsmann N."/>
            <person name="Schleicher M."/>
            <person name="Noegel A.A."/>
            <person name="Eichinger L."/>
            <person name="Gallinger C."/>
            <person name="Pawlowski J."/>
            <person name="Sierra R."/>
            <person name="Euteneuer U."/>
            <person name="Pillet L."/>
            <person name="Moustafa A."/>
            <person name="Platzer M."/>
            <person name="Groth M."/>
            <person name="Szafranski K."/>
            <person name="Schliwa M."/>
        </authorList>
    </citation>
    <scope>NUCLEOTIDE SEQUENCE [LARGE SCALE GENOMIC DNA]</scope>
</reference>
<dbReference type="InterPro" id="IPR050923">
    <property type="entry name" value="Cell_Proc_Reg/RNA_Proc"/>
</dbReference>
<sequence length="444" mass="50994">MAAKVTGETVASPPTVSLEEVYKQLEYTLPEWAAVPPLSQHYYFNVIKDQMAIETLSVNDMLQRKSHLPKPYGNYCLFGRDECCDHIMKHLSTSRVHCICVYNNIDKSIYLYDRSTHGVSVNHQRIPYKKHFKLNIGDVVIFGESTRSYQLQCGQAHSNNNSITTPLVMSSVSQTNVVTTTVPPTITTTTATNVNVNHNSKRTFSQFQQFFFFFFFFERPIISIKMSFFFFCEICEGLVCIATKKKKKKKKKIVESLIDTFAAGNRPNFLGHTQFAKSTLLEDKSMNPLASSGDSTEPPNKIRAVDHKDSQSEDDPHKTQIRKNFEKRLKDGKNISKFSALNGKVTMEEQERYFLDAIGKSVRKRHIGSGSNLDYYHDLVEVGREIKNKNKIFKKKKFFIFFGGTSNFYFAVNEKKYAKCSNWKNLFFFSQFIADLIGSFKLYT</sequence>
<evidence type="ECO:0000313" key="4">
    <source>
        <dbReference type="EMBL" id="ETO07494.1"/>
    </source>
</evidence>
<proteinExistence type="predicted"/>
<keyword evidence="5" id="KW-1185">Reference proteome</keyword>
<organism evidence="4 5">
    <name type="scientific">Reticulomyxa filosa</name>
    <dbReference type="NCBI Taxonomy" id="46433"/>
    <lineage>
        <taxon>Eukaryota</taxon>
        <taxon>Sar</taxon>
        <taxon>Rhizaria</taxon>
        <taxon>Retaria</taxon>
        <taxon>Foraminifera</taxon>
        <taxon>Monothalamids</taxon>
        <taxon>Reticulomyxidae</taxon>
        <taxon>Reticulomyxa</taxon>
    </lineage>
</organism>
<feature type="region of interest" description="Disordered" evidence="1">
    <location>
        <begin position="287"/>
        <end position="320"/>
    </location>
</feature>
<keyword evidence="2" id="KW-1133">Transmembrane helix</keyword>
<dbReference type="Gene3D" id="2.60.200.20">
    <property type="match status" value="1"/>
</dbReference>
<dbReference type="SMART" id="SM00240">
    <property type="entry name" value="FHA"/>
    <property type="match status" value="1"/>
</dbReference>
<dbReference type="InterPro" id="IPR008984">
    <property type="entry name" value="SMAD_FHA_dom_sf"/>
</dbReference>
<feature type="compositionally biased region" description="Polar residues" evidence="1">
    <location>
        <begin position="288"/>
        <end position="298"/>
    </location>
</feature>
<evidence type="ECO:0000256" key="1">
    <source>
        <dbReference type="SAM" id="MobiDB-lite"/>
    </source>
</evidence>
<feature type="domain" description="FHA" evidence="3">
    <location>
        <begin position="76"/>
        <end position="126"/>
    </location>
</feature>
<keyword evidence="2" id="KW-0812">Transmembrane</keyword>
<feature type="transmembrane region" description="Helical" evidence="2">
    <location>
        <begin position="222"/>
        <end position="242"/>
    </location>
</feature>
<dbReference type="InterPro" id="IPR000253">
    <property type="entry name" value="FHA_dom"/>
</dbReference>
<gene>
    <name evidence="4" type="ORF">RFI_29898</name>
</gene>
<evidence type="ECO:0000313" key="5">
    <source>
        <dbReference type="Proteomes" id="UP000023152"/>
    </source>
</evidence>
<keyword evidence="2" id="KW-0472">Membrane</keyword>
<dbReference type="Proteomes" id="UP000023152">
    <property type="component" value="Unassembled WGS sequence"/>
</dbReference>
<dbReference type="PROSITE" id="PS50006">
    <property type="entry name" value="FHA_DOMAIN"/>
    <property type="match status" value="1"/>
</dbReference>
<dbReference type="Pfam" id="PF00498">
    <property type="entry name" value="FHA"/>
    <property type="match status" value="1"/>
</dbReference>
<accession>X6M0V5</accession>
<feature type="compositionally biased region" description="Basic and acidic residues" evidence="1">
    <location>
        <begin position="303"/>
        <end position="320"/>
    </location>
</feature>
<evidence type="ECO:0000256" key="2">
    <source>
        <dbReference type="SAM" id="Phobius"/>
    </source>
</evidence>
<comment type="caution">
    <text evidence="4">The sequence shown here is derived from an EMBL/GenBank/DDBJ whole genome shotgun (WGS) entry which is preliminary data.</text>
</comment>
<dbReference type="AlphaFoldDB" id="X6M0V5"/>
<name>X6M0V5_RETFI</name>
<dbReference type="EMBL" id="ASPP01026109">
    <property type="protein sequence ID" value="ETO07494.1"/>
    <property type="molecule type" value="Genomic_DNA"/>
</dbReference>
<dbReference type="OrthoDB" id="444265at2759"/>
<protein>
    <submittedName>
        <fullName evidence="4">Forkhead-associated domain-containing protein / FHA domain-containing protein</fullName>
    </submittedName>
</protein>
<evidence type="ECO:0000259" key="3">
    <source>
        <dbReference type="PROSITE" id="PS50006"/>
    </source>
</evidence>